<keyword evidence="5" id="KW-1185">Reference proteome</keyword>
<evidence type="ECO:0000256" key="1">
    <source>
        <dbReference type="ARBA" id="ARBA00022450"/>
    </source>
</evidence>
<keyword evidence="2" id="KW-0597">Phosphoprotein</keyword>
<sequence>MAIQTIIDLLERAAGTHDQGIGVYPRGSTEPQWLTYRSLRELARANSSRLRTIPSFKDGVVILLHFADHLDNIIWFWSTLYAGCIPAMSTPLPKVATHRSKHLSHLHSLLGDPICLTRKELWEDDGTPLRIVDIQTLPASASTMESRTSARNTPAVLMLTSGSTGQAKAVPLTQQQILASLDGKCAALPVEPDRVSFLNWIRLDHVGSLVEIHLHGLFLGTNQLHVEPENILANPLLFLTLIHKHRVGRTFAPNFFLVELLRLLKAGPENVDFDLSCLRYVVSGGESNSVEVCDRLSSLLMNYGAPGNVIVPGFGMTETCAGSIYNSNCPVYDLQHGFEFASVGECVPGIEMRARSGSIELRGPIVFTGYWNNGAATAEAFTGDGWFKTGDTGFIHEGKLHLSGRTKEMISINSVKYLPQDLDSAVEEAQIPGIIPQHVVCFAHFSGNKEEVCVVYCPDYVWDDIEARYNVALAITRRVLLITSTRPYILPLPRESLERTTLGKLSRSSLSTAMRAGQYAKQEEDNICFINEYKDRTHAPASTAAERIIAKELGKLFNLPDGSIGVNTNHFDLGLTSVQLLQLKRRIEQRLNLKSIPILTMMTNLTIRSLAHALTSTKEKEYNPVVTLQPYGKRTPLWLVHPGTGEALGFLDLARFFTDRPVYALHARGFDDTPPFTTVTACIDCYLAGIKAQQPHGPYAIAGYTLGALLAFELAKRLEADGQEVAFVASLDRLPYSVGGMRNVGFNQCLTHLAFFLGIISKPTMQALSFEHCDQKLAAVQKVVDIADSERMTELGLDAGQILKWADLMLALQMMLRQYSISGTVKSMDVFYCIPLEIFGCGLDEWKEKMKAWGEYTRQGARYHRMDGEHHNILGPNL</sequence>
<dbReference type="EMBL" id="SPNV01000007">
    <property type="protein sequence ID" value="KAF5866540.1"/>
    <property type="molecule type" value="Genomic_DNA"/>
</dbReference>
<protein>
    <recommendedName>
        <fullName evidence="3">Carrier domain-containing protein</fullName>
    </recommendedName>
</protein>
<proteinExistence type="predicted"/>
<dbReference type="InterPro" id="IPR036736">
    <property type="entry name" value="ACP-like_sf"/>
</dbReference>
<dbReference type="InterPro" id="IPR029058">
    <property type="entry name" value="AB_hydrolase_fold"/>
</dbReference>
<name>A0A8H6AGW9_PETAA</name>
<dbReference type="PROSITE" id="PS50075">
    <property type="entry name" value="CARRIER"/>
    <property type="match status" value="1"/>
</dbReference>
<dbReference type="SUPFAM" id="SSF53474">
    <property type="entry name" value="alpha/beta-Hydrolases"/>
    <property type="match status" value="1"/>
</dbReference>
<dbReference type="InterPro" id="IPR020845">
    <property type="entry name" value="AMP-binding_CS"/>
</dbReference>
<dbReference type="SUPFAM" id="SSF47336">
    <property type="entry name" value="ACP-like"/>
    <property type="match status" value="1"/>
</dbReference>
<evidence type="ECO:0000259" key="3">
    <source>
        <dbReference type="PROSITE" id="PS50075"/>
    </source>
</evidence>
<dbReference type="Pfam" id="PF00975">
    <property type="entry name" value="Thioesterase"/>
    <property type="match status" value="1"/>
</dbReference>
<organism evidence="4 5">
    <name type="scientific">Petromyces alliaceus</name>
    <name type="common">Aspergillus alliaceus</name>
    <dbReference type="NCBI Taxonomy" id="209559"/>
    <lineage>
        <taxon>Eukaryota</taxon>
        <taxon>Fungi</taxon>
        <taxon>Dikarya</taxon>
        <taxon>Ascomycota</taxon>
        <taxon>Pezizomycotina</taxon>
        <taxon>Eurotiomycetes</taxon>
        <taxon>Eurotiomycetidae</taxon>
        <taxon>Eurotiales</taxon>
        <taxon>Aspergillaceae</taxon>
        <taxon>Aspergillus</taxon>
        <taxon>Aspergillus subgen. Circumdati</taxon>
    </lineage>
</organism>
<dbReference type="GO" id="GO:0031957">
    <property type="term" value="F:very long-chain fatty acid-CoA ligase activity"/>
    <property type="evidence" value="ECO:0007669"/>
    <property type="project" value="TreeGrafter"/>
</dbReference>
<dbReference type="Gene3D" id="3.40.50.12780">
    <property type="entry name" value="N-terminal domain of ligase-like"/>
    <property type="match status" value="1"/>
</dbReference>
<comment type="caution">
    <text evidence="4">The sequence shown here is derived from an EMBL/GenBank/DDBJ whole genome shotgun (WGS) entry which is preliminary data.</text>
</comment>
<dbReference type="InterPro" id="IPR042099">
    <property type="entry name" value="ANL_N_sf"/>
</dbReference>
<dbReference type="Gene3D" id="3.30.300.30">
    <property type="match status" value="1"/>
</dbReference>
<feature type="domain" description="Carrier" evidence="3">
    <location>
        <begin position="540"/>
        <end position="618"/>
    </location>
</feature>
<dbReference type="Gene3D" id="3.40.50.1820">
    <property type="entry name" value="alpha/beta hydrolase"/>
    <property type="match status" value="1"/>
</dbReference>
<dbReference type="PROSITE" id="PS00455">
    <property type="entry name" value="AMP_BINDING"/>
    <property type="match status" value="1"/>
</dbReference>
<keyword evidence="1" id="KW-0596">Phosphopantetheine</keyword>
<dbReference type="Proteomes" id="UP000541154">
    <property type="component" value="Unassembled WGS sequence"/>
</dbReference>
<dbReference type="Pfam" id="PF00501">
    <property type="entry name" value="AMP-binding"/>
    <property type="match status" value="1"/>
</dbReference>
<dbReference type="GO" id="GO:0006633">
    <property type="term" value="P:fatty acid biosynthetic process"/>
    <property type="evidence" value="ECO:0007669"/>
    <property type="project" value="TreeGrafter"/>
</dbReference>
<gene>
    <name evidence="4" type="ORF">ETB97_011425</name>
</gene>
<dbReference type="PANTHER" id="PTHR24096">
    <property type="entry name" value="LONG-CHAIN-FATTY-ACID--COA LIGASE"/>
    <property type="match status" value="1"/>
</dbReference>
<dbReference type="InterPro" id="IPR045851">
    <property type="entry name" value="AMP-bd_C_sf"/>
</dbReference>
<dbReference type="PANTHER" id="PTHR24096:SF267">
    <property type="entry name" value="MALONATE--COA LIGASE ACSF3, MITOCHONDRIAL"/>
    <property type="match status" value="1"/>
</dbReference>
<accession>A0A8H6AGW9</accession>
<dbReference type="InterPro" id="IPR000873">
    <property type="entry name" value="AMP-dep_synth/lig_dom"/>
</dbReference>
<evidence type="ECO:0000313" key="4">
    <source>
        <dbReference type="EMBL" id="KAF5866540.1"/>
    </source>
</evidence>
<evidence type="ECO:0000313" key="5">
    <source>
        <dbReference type="Proteomes" id="UP000541154"/>
    </source>
</evidence>
<dbReference type="InterPro" id="IPR009081">
    <property type="entry name" value="PP-bd_ACP"/>
</dbReference>
<dbReference type="Gene3D" id="1.10.1200.10">
    <property type="entry name" value="ACP-like"/>
    <property type="match status" value="1"/>
</dbReference>
<dbReference type="InterPro" id="IPR001031">
    <property type="entry name" value="Thioesterase"/>
</dbReference>
<reference evidence="4 5" key="1">
    <citation type="submission" date="2019-04" db="EMBL/GenBank/DDBJ databases">
        <title>Aspergillus burnettii sp. nov., novel species from soil in southeast Queensland.</title>
        <authorList>
            <person name="Gilchrist C.L.M."/>
            <person name="Pitt J.I."/>
            <person name="Lange L."/>
            <person name="Lacey H.J."/>
            <person name="Vuong D."/>
            <person name="Midgley D.J."/>
            <person name="Greenfield P."/>
            <person name="Bradbury M."/>
            <person name="Lacey E."/>
            <person name="Busk P.K."/>
            <person name="Pilgaard B."/>
            <person name="Chooi Y.H."/>
            <person name="Piggott A.M."/>
        </authorList>
    </citation>
    <scope>NUCLEOTIDE SEQUENCE [LARGE SCALE GENOMIC DNA]</scope>
    <source>
        <strain evidence="4 5">FRR 5400</strain>
    </source>
</reference>
<dbReference type="SUPFAM" id="SSF56801">
    <property type="entry name" value="Acetyl-CoA synthetase-like"/>
    <property type="match status" value="1"/>
</dbReference>
<dbReference type="Pfam" id="PF00550">
    <property type="entry name" value="PP-binding"/>
    <property type="match status" value="1"/>
</dbReference>
<evidence type="ECO:0000256" key="2">
    <source>
        <dbReference type="ARBA" id="ARBA00022553"/>
    </source>
</evidence>
<dbReference type="AlphaFoldDB" id="A0A8H6AGW9"/>